<keyword evidence="2" id="KW-1185">Reference proteome</keyword>
<accession>A0ABU9JSQ4</accession>
<evidence type="ECO:0000313" key="2">
    <source>
        <dbReference type="Proteomes" id="UP001459714"/>
    </source>
</evidence>
<name>A0ABU9JSQ4_9BACI</name>
<dbReference type="Proteomes" id="UP001459714">
    <property type="component" value="Unassembled WGS sequence"/>
</dbReference>
<sequence length="97" mass="11019">MTTKRVLVAVFGRETSFFGDEPCSRHHFEVGNAYFCRRDPFSSPFLVEKAPILTTNPNPVTILGRKTHNFGDEAQSRHHFGAENAQFWRRGPISSPI</sequence>
<protein>
    <submittedName>
        <fullName evidence="1">Uncharacterized protein</fullName>
    </submittedName>
</protein>
<comment type="caution">
    <text evidence="1">The sequence shown here is derived from an EMBL/GenBank/DDBJ whole genome shotgun (WGS) entry which is preliminary data.</text>
</comment>
<reference evidence="1 2" key="1">
    <citation type="submission" date="2024-03" db="EMBL/GenBank/DDBJ databases">
        <title>Bacilli Hybrid Assemblies.</title>
        <authorList>
            <person name="Kovac J."/>
        </authorList>
    </citation>
    <scope>NUCLEOTIDE SEQUENCE [LARGE SCALE GENOMIC DNA]</scope>
    <source>
        <strain evidence="1 2">FSL M8-0022</strain>
    </source>
</reference>
<gene>
    <name evidence="1" type="ORF">NST17_01305</name>
</gene>
<proteinExistence type="predicted"/>
<dbReference type="EMBL" id="JBBYAK010000001">
    <property type="protein sequence ID" value="MEL3955869.1"/>
    <property type="molecule type" value="Genomic_DNA"/>
</dbReference>
<dbReference type="RefSeq" id="WP_342019519.1">
    <property type="nucleotide sequence ID" value="NZ_JBBYAK010000001.1"/>
</dbReference>
<evidence type="ECO:0000313" key="1">
    <source>
        <dbReference type="EMBL" id="MEL3955869.1"/>
    </source>
</evidence>
<organism evidence="1 2">
    <name type="scientific">Caldifermentibacillus hisashii</name>
    <dbReference type="NCBI Taxonomy" id="996558"/>
    <lineage>
        <taxon>Bacteria</taxon>
        <taxon>Bacillati</taxon>
        <taxon>Bacillota</taxon>
        <taxon>Bacilli</taxon>
        <taxon>Bacillales</taxon>
        <taxon>Bacillaceae</taxon>
        <taxon>Caldifermentibacillus</taxon>
    </lineage>
</organism>